<name>A0A4R2ILP4_9PSEU</name>
<protein>
    <recommendedName>
        <fullName evidence="4">Secreted protein</fullName>
    </recommendedName>
</protein>
<comment type="caution">
    <text evidence="2">The sequence shown here is derived from an EMBL/GenBank/DDBJ whole genome shotgun (WGS) entry which is preliminary data.</text>
</comment>
<dbReference type="RefSeq" id="WP_132126103.1">
    <property type="nucleotide sequence ID" value="NZ_SLWS01000020.1"/>
</dbReference>
<dbReference type="OrthoDB" id="3544312at2"/>
<evidence type="ECO:0000256" key="1">
    <source>
        <dbReference type="SAM" id="SignalP"/>
    </source>
</evidence>
<feature type="chain" id="PRO_5038339961" description="Secreted protein" evidence="1">
    <location>
        <begin position="27"/>
        <end position="295"/>
    </location>
</feature>
<accession>A0A4R2ILP4</accession>
<evidence type="ECO:0008006" key="4">
    <source>
        <dbReference type="Google" id="ProtNLM"/>
    </source>
</evidence>
<evidence type="ECO:0000313" key="2">
    <source>
        <dbReference type="EMBL" id="TCO45914.1"/>
    </source>
</evidence>
<sequence length="295" mass="30276">MQSRLVKKWAPVVAMGLAVVAVQVLGAEPAAATSVSVQVFPASYSPDRLAAKSLSAPCPPGQRVLGGGALTAGGVHAIITELQPIHAAGGDSLRVSVAADQFGISVAWGFQVFPFCAAVPAALNVQIETHTNQPTSTENDQAVSHCKLGTVIGVGGKIDNGNGQVNLSFFTNSSGDFPTGSAASAQEDDDGFAGTYTVTSYSVCAQPTVFGDFQQFKIWFVTNGSSVTSTPNDPTCPSGMHLTGLAGGTETPGTHLQIIEPNRTVAPNAAHFVSQSSVGPIGNSWIEEATIFCAK</sequence>
<gene>
    <name evidence="2" type="ORF">EV192_120100</name>
</gene>
<dbReference type="EMBL" id="SLWS01000020">
    <property type="protein sequence ID" value="TCO45914.1"/>
    <property type="molecule type" value="Genomic_DNA"/>
</dbReference>
<evidence type="ECO:0000313" key="3">
    <source>
        <dbReference type="Proteomes" id="UP000295680"/>
    </source>
</evidence>
<keyword evidence="3" id="KW-1185">Reference proteome</keyword>
<dbReference type="AlphaFoldDB" id="A0A4R2ILP4"/>
<dbReference type="Proteomes" id="UP000295680">
    <property type="component" value="Unassembled WGS sequence"/>
</dbReference>
<keyword evidence="1" id="KW-0732">Signal</keyword>
<organism evidence="2 3">
    <name type="scientific">Actinocrispum wychmicini</name>
    <dbReference type="NCBI Taxonomy" id="1213861"/>
    <lineage>
        <taxon>Bacteria</taxon>
        <taxon>Bacillati</taxon>
        <taxon>Actinomycetota</taxon>
        <taxon>Actinomycetes</taxon>
        <taxon>Pseudonocardiales</taxon>
        <taxon>Pseudonocardiaceae</taxon>
        <taxon>Actinocrispum</taxon>
    </lineage>
</organism>
<proteinExistence type="predicted"/>
<reference evidence="2 3" key="1">
    <citation type="submission" date="2019-03" db="EMBL/GenBank/DDBJ databases">
        <title>Genomic Encyclopedia of Type Strains, Phase IV (KMG-IV): sequencing the most valuable type-strain genomes for metagenomic binning, comparative biology and taxonomic classification.</title>
        <authorList>
            <person name="Goeker M."/>
        </authorList>
    </citation>
    <scope>NUCLEOTIDE SEQUENCE [LARGE SCALE GENOMIC DNA]</scope>
    <source>
        <strain evidence="2 3">DSM 45934</strain>
    </source>
</reference>
<feature type="signal peptide" evidence="1">
    <location>
        <begin position="1"/>
        <end position="26"/>
    </location>
</feature>